<dbReference type="InterPro" id="IPR007568">
    <property type="entry name" value="RTA1"/>
</dbReference>
<feature type="transmembrane region" description="Helical" evidence="5">
    <location>
        <begin position="87"/>
        <end position="107"/>
    </location>
</feature>
<feature type="transmembrane region" description="Helical" evidence="5">
    <location>
        <begin position="128"/>
        <end position="153"/>
    </location>
</feature>
<gene>
    <name evidence="6" type="ORF">EURHEDRAFT_547937</name>
</gene>
<evidence type="ECO:0000313" key="6">
    <source>
        <dbReference type="EMBL" id="EYE97990.1"/>
    </source>
</evidence>
<evidence type="ECO:0000256" key="4">
    <source>
        <dbReference type="ARBA" id="ARBA00023136"/>
    </source>
</evidence>
<feature type="transmembrane region" description="Helical" evidence="5">
    <location>
        <begin position="211"/>
        <end position="233"/>
    </location>
</feature>
<dbReference type="GeneID" id="63702601"/>
<feature type="transmembrane region" description="Helical" evidence="5">
    <location>
        <begin position="253"/>
        <end position="277"/>
    </location>
</feature>
<protein>
    <submittedName>
        <fullName evidence="6">RTA1-domain-containing protein</fullName>
    </submittedName>
</protein>
<organism evidence="6 7">
    <name type="scientific">Aspergillus ruber (strain CBS 135680)</name>
    <dbReference type="NCBI Taxonomy" id="1388766"/>
    <lineage>
        <taxon>Eukaryota</taxon>
        <taxon>Fungi</taxon>
        <taxon>Dikarya</taxon>
        <taxon>Ascomycota</taxon>
        <taxon>Pezizomycotina</taxon>
        <taxon>Eurotiomycetes</taxon>
        <taxon>Eurotiomycetidae</taxon>
        <taxon>Eurotiales</taxon>
        <taxon>Aspergillaceae</taxon>
        <taxon>Aspergillus</taxon>
        <taxon>Aspergillus subgen. Aspergillus</taxon>
    </lineage>
</organism>
<keyword evidence="2 5" id="KW-0812">Transmembrane</keyword>
<dbReference type="AlphaFoldDB" id="A0A017SP01"/>
<dbReference type="OrthoDB" id="3358017at2759"/>
<accession>A0A017SP01</accession>
<keyword evidence="4 5" id="KW-0472">Membrane</keyword>
<evidence type="ECO:0000313" key="7">
    <source>
        <dbReference type="Proteomes" id="UP000019804"/>
    </source>
</evidence>
<comment type="subcellular location">
    <subcellularLocation>
        <location evidence="1">Membrane</location>
        <topology evidence="1">Multi-pass membrane protein</topology>
    </subcellularLocation>
</comment>
<evidence type="ECO:0000256" key="5">
    <source>
        <dbReference type="SAM" id="Phobius"/>
    </source>
</evidence>
<sequence length="308" mass="34072">MTRLPQNMVDSSSDSVVTFALYRYTPSIPAAVVMAVAFGFLGVFHAYRLIREKTYFFIPFIIGLIFEAAGYIARIFSHFDTLALGPYIVQTMLILVAPPLFAASIYMTLGRLIREIGAETASLVHIKWLTKIFVAGDVISFVLQCGGGGYMASGSAEAMQSGEHIVIAGLAIQLLFFGFFIFVAFIFHWRVTKLASTYKISKSVRSQSGRFSWDLLMWALYIACVLILVRSVFRVIEFVQGNDGFIMSHEFLLYIFDGALMALMGALLGIIFPGSFLSGRGGNQCERAVSESAASDTLPLEEGRYSWK</sequence>
<evidence type="ECO:0000256" key="3">
    <source>
        <dbReference type="ARBA" id="ARBA00022989"/>
    </source>
</evidence>
<keyword evidence="7" id="KW-1185">Reference proteome</keyword>
<dbReference type="Proteomes" id="UP000019804">
    <property type="component" value="Unassembled WGS sequence"/>
</dbReference>
<proteinExistence type="predicted"/>
<keyword evidence="3 5" id="KW-1133">Transmembrane helix</keyword>
<evidence type="ECO:0000256" key="2">
    <source>
        <dbReference type="ARBA" id="ARBA00022692"/>
    </source>
</evidence>
<dbReference type="Pfam" id="PF04479">
    <property type="entry name" value="RTA1"/>
    <property type="match status" value="1"/>
</dbReference>
<dbReference type="GO" id="GO:0016020">
    <property type="term" value="C:membrane"/>
    <property type="evidence" value="ECO:0007669"/>
    <property type="project" value="UniProtKB-SubCell"/>
</dbReference>
<dbReference type="PANTHER" id="PTHR31465">
    <property type="entry name" value="PROTEIN RTA1-RELATED"/>
    <property type="match status" value="1"/>
</dbReference>
<feature type="transmembrane region" description="Helical" evidence="5">
    <location>
        <begin position="165"/>
        <end position="191"/>
    </location>
</feature>
<reference evidence="7" key="1">
    <citation type="journal article" date="2014" name="Nat. Commun.">
        <title>Genomic adaptations of the halophilic Dead Sea filamentous fungus Eurotium rubrum.</title>
        <authorList>
            <person name="Kis-Papo T."/>
            <person name="Weig A.R."/>
            <person name="Riley R."/>
            <person name="Persoh D."/>
            <person name="Salamov A."/>
            <person name="Sun H."/>
            <person name="Lipzen A."/>
            <person name="Wasser S.P."/>
            <person name="Rambold G."/>
            <person name="Grigoriev I.V."/>
            <person name="Nevo E."/>
        </authorList>
    </citation>
    <scope>NUCLEOTIDE SEQUENCE [LARGE SCALE GENOMIC DNA]</scope>
    <source>
        <strain evidence="7">CBS 135680</strain>
    </source>
</reference>
<feature type="transmembrane region" description="Helical" evidence="5">
    <location>
        <begin position="54"/>
        <end position="75"/>
    </location>
</feature>
<dbReference type="RefSeq" id="XP_040641678.1">
    <property type="nucleotide sequence ID" value="XM_040787477.1"/>
</dbReference>
<dbReference type="STRING" id="1388766.A0A017SP01"/>
<dbReference type="HOGENOM" id="CLU_033465_3_1_1"/>
<dbReference type="EMBL" id="KK088414">
    <property type="protein sequence ID" value="EYE97990.1"/>
    <property type="molecule type" value="Genomic_DNA"/>
</dbReference>
<evidence type="ECO:0000256" key="1">
    <source>
        <dbReference type="ARBA" id="ARBA00004141"/>
    </source>
</evidence>
<feature type="transmembrane region" description="Helical" evidence="5">
    <location>
        <begin position="28"/>
        <end position="47"/>
    </location>
</feature>
<name>A0A017SP01_ASPRC</name>
<dbReference type="PANTHER" id="PTHR31465:SF31">
    <property type="entry name" value="DOMAIN PROTEIN, PUTATIVE (AFU_ORTHOLOGUE AFUA_6G09550)-RELATED"/>
    <property type="match status" value="1"/>
</dbReference>